<sequence>MARGSRWTEISKLNFHYVPKLNTQNRRCARSWRISHILLKHILRNKMQRNRTCLGTAFSEISPISREHDSLSFLRSYFTHARASEGSTLSDENSRLARKTIEAIWVRWKGDHPRRGHGEAYSRRCQKKHALLTWNFY</sequence>
<proteinExistence type="predicted"/>
<organism evidence="1">
    <name type="scientific">Lily mottle virus</name>
    <dbReference type="NCBI Taxonomy" id="32624"/>
    <lineage>
        <taxon>Viruses</taxon>
        <taxon>Riboviria</taxon>
        <taxon>Orthornavirae</taxon>
        <taxon>Pisuviricota</taxon>
        <taxon>Stelpaviricetes</taxon>
        <taxon>Patatavirales</taxon>
        <taxon>Potyviridae</taxon>
        <taxon>Potyvirus</taxon>
        <taxon>Potyvirus lilimaculae</taxon>
    </lineage>
</organism>
<protein>
    <submittedName>
        <fullName evidence="1">Polyprotein</fullName>
    </submittedName>
</protein>
<keyword evidence="1" id="KW-0167">Capsid protein</keyword>
<accession>Q5CB52</accession>
<reference evidence="1" key="1">
    <citation type="submission" date="2005-02" db="EMBL/GenBank/DDBJ databases">
        <title>Variability assessment of the polyprotein from Lily mottle virus isolates, from India.</title>
        <authorList>
            <person name="Minhas A."/>
            <person name="Singh A.K."/>
            <person name="Hallan V."/>
            <person name="Zaidi A.A."/>
        </authorList>
    </citation>
    <scope>NUCLEOTIDE SEQUENCE</scope>
    <source>
        <strain evidence="1">Palampur</strain>
    </source>
</reference>
<feature type="non-terminal residue" evidence="1">
    <location>
        <position position="1"/>
    </location>
</feature>
<name>Q5CB52_9POTV</name>
<dbReference type="EMBL" id="AJ879511">
    <property type="protein sequence ID" value="CAI63972.1"/>
    <property type="molecule type" value="Genomic_RNA"/>
</dbReference>
<keyword evidence="1" id="KW-0946">Virion</keyword>
<dbReference type="GO" id="GO:0019028">
    <property type="term" value="C:viral capsid"/>
    <property type="evidence" value="ECO:0007669"/>
    <property type="project" value="UniProtKB-KW"/>
</dbReference>
<evidence type="ECO:0000313" key="1">
    <source>
        <dbReference type="EMBL" id="CAI63972.1"/>
    </source>
</evidence>